<name>A0A517TX74_9BACT</name>
<dbReference type="AlphaFoldDB" id="A0A517TX74"/>
<evidence type="ECO:0000313" key="1">
    <source>
        <dbReference type="EMBL" id="QDT72963.1"/>
    </source>
</evidence>
<keyword evidence="2" id="KW-1185">Reference proteome</keyword>
<evidence type="ECO:0000313" key="2">
    <source>
        <dbReference type="Proteomes" id="UP000317909"/>
    </source>
</evidence>
<reference evidence="1 2" key="1">
    <citation type="submission" date="2019-02" db="EMBL/GenBank/DDBJ databases">
        <title>Deep-cultivation of Planctomycetes and their phenomic and genomic characterization uncovers novel biology.</title>
        <authorList>
            <person name="Wiegand S."/>
            <person name="Jogler M."/>
            <person name="Boedeker C."/>
            <person name="Pinto D."/>
            <person name="Vollmers J."/>
            <person name="Rivas-Marin E."/>
            <person name="Kohn T."/>
            <person name="Peeters S.H."/>
            <person name="Heuer A."/>
            <person name="Rast P."/>
            <person name="Oberbeckmann S."/>
            <person name="Bunk B."/>
            <person name="Jeske O."/>
            <person name="Meyerdierks A."/>
            <person name="Storesund J.E."/>
            <person name="Kallscheuer N."/>
            <person name="Luecker S."/>
            <person name="Lage O.M."/>
            <person name="Pohl T."/>
            <person name="Merkel B.J."/>
            <person name="Hornburger P."/>
            <person name="Mueller R.-W."/>
            <person name="Bruemmer F."/>
            <person name="Labrenz M."/>
            <person name="Spormann A.M."/>
            <person name="Op den Camp H."/>
            <person name="Overmann J."/>
            <person name="Amann R."/>
            <person name="Jetten M.S.M."/>
            <person name="Mascher T."/>
            <person name="Medema M.H."/>
            <person name="Devos D.P."/>
            <person name="Kaster A.-K."/>
            <person name="Ovreas L."/>
            <person name="Rohde M."/>
            <person name="Galperin M.Y."/>
            <person name="Jogler C."/>
        </authorList>
    </citation>
    <scope>NUCLEOTIDE SEQUENCE [LARGE SCALE GENOMIC DNA]</scope>
    <source>
        <strain evidence="1 2">I41</strain>
    </source>
</reference>
<gene>
    <name evidence="1" type="ORF">I41_21500</name>
</gene>
<organism evidence="1 2">
    <name type="scientific">Lacipirellula limnantheis</name>
    <dbReference type="NCBI Taxonomy" id="2528024"/>
    <lineage>
        <taxon>Bacteria</taxon>
        <taxon>Pseudomonadati</taxon>
        <taxon>Planctomycetota</taxon>
        <taxon>Planctomycetia</taxon>
        <taxon>Pirellulales</taxon>
        <taxon>Lacipirellulaceae</taxon>
        <taxon>Lacipirellula</taxon>
    </lineage>
</organism>
<dbReference type="EMBL" id="CP036339">
    <property type="protein sequence ID" value="QDT72963.1"/>
    <property type="molecule type" value="Genomic_DNA"/>
</dbReference>
<dbReference type="Proteomes" id="UP000317909">
    <property type="component" value="Chromosome"/>
</dbReference>
<proteinExistence type="predicted"/>
<dbReference type="KEGG" id="llh:I41_21500"/>
<accession>A0A517TX74</accession>
<sequence length="95" mass="10705">MLVAITVLCLWCCYSLLWIRQRHAAFRDGVSPRGAFAEDTLTPAPGLLWLFGEGGHTRIVVDTSLISEPERARLRRLFPEAEIREVDFSDPDGGY</sequence>
<protein>
    <submittedName>
        <fullName evidence="1">Uncharacterized protein</fullName>
    </submittedName>
</protein>